<comment type="subcellular location">
    <subcellularLocation>
        <location evidence="2">Cytoplasm</location>
    </subcellularLocation>
    <subcellularLocation>
        <location evidence="1">Endoplasmic reticulum</location>
    </subcellularLocation>
</comment>
<dbReference type="Pfam" id="PF11566">
    <property type="entry name" value="PI31_Prot_N"/>
    <property type="match status" value="1"/>
</dbReference>
<keyword evidence="8" id="KW-0647">Proteasome</keyword>
<evidence type="ECO:0000256" key="8">
    <source>
        <dbReference type="ARBA" id="ARBA00022942"/>
    </source>
</evidence>
<evidence type="ECO:0000313" key="14">
    <source>
        <dbReference type="EMBL" id="CAG8459462.1"/>
    </source>
</evidence>
<evidence type="ECO:0000256" key="9">
    <source>
        <dbReference type="ARBA" id="ARBA00022990"/>
    </source>
</evidence>
<comment type="function">
    <text evidence="10">Plays an important role in control of proteasome function. Inhibits the hydrolysis of protein and peptide substrates by the 20S proteasome. Also inhibits the activation of the proteasome by the proteasome regulatory proteins PA700 and PA28.</text>
</comment>
<comment type="similarity">
    <text evidence="3">Belongs to the proteasome inhibitor PI31 family.</text>
</comment>
<feature type="region of interest" description="Disordered" evidence="11">
    <location>
        <begin position="206"/>
        <end position="228"/>
    </location>
</feature>
<keyword evidence="6" id="KW-0597">Phosphoprotein</keyword>
<evidence type="ECO:0000313" key="15">
    <source>
        <dbReference type="Proteomes" id="UP000789342"/>
    </source>
</evidence>
<evidence type="ECO:0000256" key="11">
    <source>
        <dbReference type="SAM" id="MobiDB-lite"/>
    </source>
</evidence>
<evidence type="ECO:0000256" key="1">
    <source>
        <dbReference type="ARBA" id="ARBA00004240"/>
    </source>
</evidence>
<keyword evidence="15" id="KW-1185">Reference proteome</keyword>
<dbReference type="InterPro" id="IPR013886">
    <property type="entry name" value="PI31_Prot_C"/>
</dbReference>
<dbReference type="Gene3D" id="3.40.1000.30">
    <property type="match status" value="1"/>
</dbReference>
<proteinExistence type="inferred from homology"/>
<dbReference type="GO" id="GO:0000502">
    <property type="term" value="C:proteasome complex"/>
    <property type="evidence" value="ECO:0007669"/>
    <property type="project" value="UniProtKB-KW"/>
</dbReference>
<dbReference type="PANTHER" id="PTHR13266:SF1">
    <property type="entry name" value="PROTEASOME INHIBITOR PI31 SUBUNIT"/>
    <property type="match status" value="1"/>
</dbReference>
<feature type="domain" description="PI31 proteasome regulator C-terminal" evidence="12">
    <location>
        <begin position="256"/>
        <end position="336"/>
    </location>
</feature>
<dbReference type="GO" id="GO:0043161">
    <property type="term" value="P:proteasome-mediated ubiquitin-dependent protein catabolic process"/>
    <property type="evidence" value="ECO:0007669"/>
    <property type="project" value="InterPro"/>
</dbReference>
<evidence type="ECO:0000256" key="3">
    <source>
        <dbReference type="ARBA" id="ARBA00006405"/>
    </source>
</evidence>
<evidence type="ECO:0000256" key="7">
    <source>
        <dbReference type="ARBA" id="ARBA00022824"/>
    </source>
</evidence>
<comment type="caution">
    <text evidence="14">The sequence shown here is derived from an EMBL/GenBank/DDBJ whole genome shotgun (WGS) entry which is preliminary data.</text>
</comment>
<evidence type="ECO:0000256" key="6">
    <source>
        <dbReference type="ARBA" id="ARBA00022553"/>
    </source>
</evidence>
<keyword evidence="7" id="KW-0256">Endoplasmic reticulum</keyword>
<protein>
    <submittedName>
        <fullName evidence="14">16371_t:CDS:1</fullName>
    </submittedName>
</protein>
<keyword evidence="9" id="KW-0007">Acetylation</keyword>
<gene>
    <name evidence="14" type="ORF">AMORRO_LOCUS1324</name>
</gene>
<keyword evidence="4" id="KW-0488">Methylation</keyword>
<dbReference type="InterPro" id="IPR045128">
    <property type="entry name" value="PI31-like"/>
</dbReference>
<dbReference type="OrthoDB" id="68090at2759"/>
<reference evidence="14" key="1">
    <citation type="submission" date="2021-06" db="EMBL/GenBank/DDBJ databases">
        <authorList>
            <person name="Kallberg Y."/>
            <person name="Tangrot J."/>
            <person name="Rosling A."/>
        </authorList>
    </citation>
    <scope>NUCLEOTIDE SEQUENCE</scope>
    <source>
        <strain evidence="14">CL551</strain>
    </source>
</reference>
<dbReference type="GO" id="GO:0005783">
    <property type="term" value="C:endoplasmic reticulum"/>
    <property type="evidence" value="ECO:0007669"/>
    <property type="project" value="UniProtKB-SubCell"/>
</dbReference>
<dbReference type="GO" id="GO:0070628">
    <property type="term" value="F:proteasome binding"/>
    <property type="evidence" value="ECO:0007669"/>
    <property type="project" value="InterPro"/>
</dbReference>
<dbReference type="Pfam" id="PF08577">
    <property type="entry name" value="PI31_Prot_C"/>
    <property type="match status" value="1"/>
</dbReference>
<feature type="region of interest" description="Disordered" evidence="11">
    <location>
        <begin position="295"/>
        <end position="368"/>
    </location>
</feature>
<evidence type="ECO:0000259" key="13">
    <source>
        <dbReference type="Pfam" id="PF11566"/>
    </source>
</evidence>
<name>A0A9N8Z1D3_9GLOM</name>
<evidence type="ECO:0000256" key="10">
    <source>
        <dbReference type="ARBA" id="ARBA00024805"/>
    </source>
</evidence>
<dbReference type="InterPro" id="IPR021625">
    <property type="entry name" value="PI31_Prot_N"/>
</dbReference>
<feature type="compositionally biased region" description="Basic and acidic residues" evidence="11">
    <location>
        <begin position="211"/>
        <end position="222"/>
    </location>
</feature>
<evidence type="ECO:0000256" key="5">
    <source>
        <dbReference type="ARBA" id="ARBA00022490"/>
    </source>
</evidence>
<feature type="domain" description="PI31 proteasome regulator N-terminal" evidence="13">
    <location>
        <begin position="37"/>
        <end position="197"/>
    </location>
</feature>
<dbReference type="EMBL" id="CAJVPV010000491">
    <property type="protein sequence ID" value="CAG8459462.1"/>
    <property type="molecule type" value="Genomic_DNA"/>
</dbReference>
<evidence type="ECO:0000259" key="12">
    <source>
        <dbReference type="Pfam" id="PF08577"/>
    </source>
</evidence>
<dbReference type="Proteomes" id="UP000789342">
    <property type="component" value="Unassembled WGS sequence"/>
</dbReference>
<organism evidence="14 15">
    <name type="scientific">Acaulospora morrowiae</name>
    <dbReference type="NCBI Taxonomy" id="94023"/>
    <lineage>
        <taxon>Eukaryota</taxon>
        <taxon>Fungi</taxon>
        <taxon>Fungi incertae sedis</taxon>
        <taxon>Mucoromycota</taxon>
        <taxon>Glomeromycotina</taxon>
        <taxon>Glomeromycetes</taxon>
        <taxon>Diversisporales</taxon>
        <taxon>Acaulosporaceae</taxon>
        <taxon>Acaulospora</taxon>
    </lineage>
</organism>
<evidence type="ECO:0000256" key="4">
    <source>
        <dbReference type="ARBA" id="ARBA00022481"/>
    </source>
</evidence>
<dbReference type="AlphaFoldDB" id="A0A9N8Z1D3"/>
<accession>A0A9N8Z1D3</accession>
<keyword evidence="5" id="KW-0963">Cytoplasm</keyword>
<evidence type="ECO:0000256" key="2">
    <source>
        <dbReference type="ARBA" id="ARBA00004496"/>
    </source>
</evidence>
<dbReference type="GO" id="GO:0004866">
    <property type="term" value="F:endopeptidase inhibitor activity"/>
    <property type="evidence" value="ECO:0007669"/>
    <property type="project" value="InterPro"/>
</dbReference>
<sequence length="368" mass="40399">MSQDNQGTNNPLDPEVLLSTLESIQLTNAKQETLETVQLRSGQDALAAMFHTIMHSLGFRLVGLGERDEPGDNINRDSEGNIIGLPETWNLHGPQLYAFRYKHNQSSITFLIKCISLGNNFMVHAMGIEENEETSIKPTSLELVTRDYTPVSAFPYIVNNQNSEQLVNIFISKNRIKDLVSLYKINIVQKLIPNLFKPGYEETSATTTSRYNDRYPQHDTNDPLRIPLRRPQHFQPPIFGDPYGGDEPLNYNPLSVGRNDLDPLGSNPILGPPRFGGGGIQPFGGPSRGGGSIMGPDHPIFDPRVPDRNSGGIRGGPQFLPSGAVPPGARYDPVGPFGPLSGRGGGRFPSGEPNNDELPPPGYNDMFM</sequence>
<dbReference type="PANTHER" id="PTHR13266">
    <property type="entry name" value="PROTEASOME INHIBITOR"/>
    <property type="match status" value="1"/>
</dbReference>